<accession>A0A139I6Q4</accession>
<protein>
    <submittedName>
        <fullName evidence="2">Uncharacterized protein</fullName>
    </submittedName>
</protein>
<gene>
    <name evidence="2" type="ORF">AC579_437</name>
</gene>
<reference evidence="2 3" key="1">
    <citation type="submission" date="2015-07" db="EMBL/GenBank/DDBJ databases">
        <title>Comparative genomics of the Sigatoka disease complex on banana suggests a link between parallel evolutionary changes in Pseudocercospora fijiensis and Pseudocercospora eumusae and increased virulence on the banana host.</title>
        <authorList>
            <person name="Chang T.-C."/>
            <person name="Salvucci A."/>
            <person name="Crous P.W."/>
            <person name="Stergiopoulos I."/>
        </authorList>
    </citation>
    <scope>NUCLEOTIDE SEQUENCE [LARGE SCALE GENOMIC DNA]</scope>
    <source>
        <strain evidence="2 3">CBS 116634</strain>
    </source>
</reference>
<keyword evidence="1" id="KW-1133">Transmembrane helix</keyword>
<dbReference type="EMBL" id="LFZO01000277">
    <property type="protein sequence ID" value="KXT10202.1"/>
    <property type="molecule type" value="Genomic_DNA"/>
</dbReference>
<feature type="transmembrane region" description="Helical" evidence="1">
    <location>
        <begin position="6"/>
        <end position="24"/>
    </location>
</feature>
<keyword evidence="1" id="KW-0472">Membrane</keyword>
<proteinExistence type="predicted"/>
<evidence type="ECO:0000256" key="1">
    <source>
        <dbReference type="SAM" id="Phobius"/>
    </source>
</evidence>
<organism evidence="2 3">
    <name type="scientific">Pseudocercospora musae</name>
    <dbReference type="NCBI Taxonomy" id="113226"/>
    <lineage>
        <taxon>Eukaryota</taxon>
        <taxon>Fungi</taxon>
        <taxon>Dikarya</taxon>
        <taxon>Ascomycota</taxon>
        <taxon>Pezizomycotina</taxon>
        <taxon>Dothideomycetes</taxon>
        <taxon>Dothideomycetidae</taxon>
        <taxon>Mycosphaerellales</taxon>
        <taxon>Mycosphaerellaceae</taxon>
        <taxon>Pseudocercospora</taxon>
    </lineage>
</organism>
<evidence type="ECO:0000313" key="3">
    <source>
        <dbReference type="Proteomes" id="UP000073492"/>
    </source>
</evidence>
<evidence type="ECO:0000313" key="2">
    <source>
        <dbReference type="EMBL" id="KXT10202.1"/>
    </source>
</evidence>
<dbReference type="AlphaFoldDB" id="A0A139I6Q4"/>
<name>A0A139I6Q4_9PEZI</name>
<keyword evidence="3" id="KW-1185">Reference proteome</keyword>
<sequence length="192" mass="19196">MVEAVTAVAVVVLGQFVVVVVVVVEPGGRVLHVRISVSIGSGGNDVEHFKDSLPAGASHGLKCGGDVARGVVVAKNDVLVRFWVIGKIGHHGGDFDGSRGSGVGGEVDLAVIGGVGGEFDLAVIAAGLDVGDAPWQLYTDSLELVEVGDELAARHGGGAVLTAQSESAECQMRLLVLGGHGSGAERSGGAAV</sequence>
<comment type="caution">
    <text evidence="2">The sequence shown here is derived from an EMBL/GenBank/DDBJ whole genome shotgun (WGS) entry which is preliminary data.</text>
</comment>
<dbReference type="Proteomes" id="UP000073492">
    <property type="component" value="Unassembled WGS sequence"/>
</dbReference>
<keyword evidence="1" id="KW-0812">Transmembrane</keyword>